<dbReference type="PRINTS" id="PR00352">
    <property type="entry name" value="3FE4SFRDOXIN"/>
</dbReference>
<dbReference type="PANTHER" id="PTHR36923">
    <property type="entry name" value="FERREDOXIN"/>
    <property type="match status" value="1"/>
</dbReference>
<dbReference type="PANTHER" id="PTHR36923:SF3">
    <property type="entry name" value="FERREDOXIN"/>
    <property type="match status" value="1"/>
</dbReference>
<dbReference type="GO" id="GO:0005506">
    <property type="term" value="F:iron ion binding"/>
    <property type="evidence" value="ECO:0007669"/>
    <property type="project" value="UniProtKB-UniRule"/>
</dbReference>
<name>A0A652LDV3_9ACTN</name>
<dbReference type="Pfam" id="PF13370">
    <property type="entry name" value="Fer4_13"/>
    <property type="match status" value="1"/>
</dbReference>
<keyword evidence="7" id="KW-0003">3Fe-4S</keyword>
<sequence length="75" mass="8038">MTSVAWTTEVDRDLCMGSGMCAGMASDLYALDDEDRARPVRERIAPDERALDAADSCPAAAILVRDGDRAIGPRP</sequence>
<dbReference type="SUPFAM" id="SSF54862">
    <property type="entry name" value="4Fe-4S ferredoxins"/>
    <property type="match status" value="1"/>
</dbReference>
<reference evidence="9" key="1">
    <citation type="submission" date="2018-10" db="EMBL/GenBank/DDBJ databases">
        <authorList>
            <person name="Hariharan J."/>
            <person name="Choudoir M.J."/>
            <person name="Diebold P."/>
            <person name="Panke-Buisse K."/>
            <person name="Campbell A.N."/>
            <person name="Buckley D.H."/>
        </authorList>
    </citation>
    <scope>NUCLEOTIDE SEQUENCE</scope>
    <source>
        <strain evidence="9">Gb1</strain>
    </source>
</reference>
<comment type="caution">
    <text evidence="9">The sequence shown here is derived from an EMBL/GenBank/DDBJ whole genome shotgun (WGS) entry which is preliminary data.</text>
</comment>
<evidence type="ECO:0000256" key="7">
    <source>
        <dbReference type="ARBA" id="ARBA00023291"/>
    </source>
</evidence>
<evidence type="ECO:0000256" key="3">
    <source>
        <dbReference type="ARBA" id="ARBA00022723"/>
    </source>
</evidence>
<keyword evidence="3 8" id="KW-0479">Metal-binding</keyword>
<dbReference type="GO" id="GO:0009055">
    <property type="term" value="F:electron transfer activity"/>
    <property type="evidence" value="ECO:0007669"/>
    <property type="project" value="UniProtKB-UniRule"/>
</dbReference>
<evidence type="ECO:0000256" key="6">
    <source>
        <dbReference type="ARBA" id="ARBA00023014"/>
    </source>
</evidence>
<dbReference type="GO" id="GO:0051538">
    <property type="term" value="F:3 iron, 4 sulfur cluster binding"/>
    <property type="evidence" value="ECO:0007669"/>
    <property type="project" value="UniProtKB-KW"/>
</dbReference>
<keyword evidence="5 8" id="KW-0408">Iron</keyword>
<dbReference type="InterPro" id="IPR051269">
    <property type="entry name" value="Fe-S_cluster_ET"/>
</dbReference>
<dbReference type="RefSeq" id="WP_124278921.1">
    <property type="nucleotide sequence ID" value="NZ_RDBM01000009.1"/>
</dbReference>
<evidence type="ECO:0000256" key="4">
    <source>
        <dbReference type="ARBA" id="ARBA00022982"/>
    </source>
</evidence>
<evidence type="ECO:0000313" key="9">
    <source>
        <dbReference type="EMBL" id="TXS33947.1"/>
    </source>
</evidence>
<comment type="function">
    <text evidence="8">Ferredoxins are iron-sulfur proteins that transfer electrons in a wide variety of metabolic reactions.</text>
</comment>
<dbReference type="EMBL" id="RDBM01000009">
    <property type="protein sequence ID" value="TXS33947.1"/>
    <property type="molecule type" value="Genomic_DNA"/>
</dbReference>
<evidence type="ECO:0000256" key="8">
    <source>
        <dbReference type="RuleBase" id="RU368020"/>
    </source>
</evidence>
<dbReference type="AlphaFoldDB" id="A0A652LDV3"/>
<keyword evidence="6 8" id="KW-0411">Iron-sulfur</keyword>
<keyword evidence="2 8" id="KW-0813">Transport</keyword>
<proteinExistence type="predicted"/>
<keyword evidence="4 8" id="KW-0249">Electron transport</keyword>
<accession>A0A652LDV3</accession>
<organism evidence="9">
    <name type="scientific">Streptomyces sp. gb1(2016)</name>
    <dbReference type="NCBI Taxonomy" id="1828321"/>
    <lineage>
        <taxon>Bacteria</taxon>
        <taxon>Bacillati</taxon>
        <taxon>Actinomycetota</taxon>
        <taxon>Actinomycetes</taxon>
        <taxon>Kitasatosporales</taxon>
        <taxon>Streptomycetaceae</taxon>
        <taxon>Streptomyces</taxon>
    </lineage>
</organism>
<dbReference type="Gene3D" id="3.30.70.20">
    <property type="match status" value="1"/>
</dbReference>
<comment type="cofactor">
    <cofactor evidence="1">
        <name>[3Fe-4S] cluster</name>
        <dbReference type="ChEBI" id="CHEBI:21137"/>
    </cofactor>
</comment>
<gene>
    <name evidence="9" type="ORF">EAO74_01775</name>
</gene>
<evidence type="ECO:0000256" key="1">
    <source>
        <dbReference type="ARBA" id="ARBA00001927"/>
    </source>
</evidence>
<evidence type="ECO:0000256" key="5">
    <source>
        <dbReference type="ARBA" id="ARBA00023004"/>
    </source>
</evidence>
<protein>
    <recommendedName>
        <fullName evidence="8">Ferredoxin</fullName>
    </recommendedName>
</protein>
<dbReference type="InterPro" id="IPR001080">
    <property type="entry name" value="3Fe4S_ferredoxin"/>
</dbReference>
<evidence type="ECO:0000256" key="2">
    <source>
        <dbReference type="ARBA" id="ARBA00022448"/>
    </source>
</evidence>